<protein>
    <recommendedName>
        <fullName evidence="1">TadE-like domain-containing protein</fullName>
    </recommendedName>
</protein>
<reference evidence="3" key="1">
    <citation type="submission" date="2018-05" db="EMBL/GenBank/DDBJ databases">
        <authorList>
            <person name="Li X."/>
        </authorList>
    </citation>
    <scope>NUCLEOTIDE SEQUENCE [LARGE SCALE GENOMIC DNA]</scope>
    <source>
        <strain evidence="3">LX32</strain>
    </source>
</reference>
<evidence type="ECO:0000313" key="2">
    <source>
        <dbReference type="EMBL" id="RAK51820.1"/>
    </source>
</evidence>
<name>A0A328AB22_9CAUL</name>
<dbReference type="Proteomes" id="UP000249254">
    <property type="component" value="Unassembled WGS sequence"/>
</dbReference>
<dbReference type="OrthoDB" id="7449015at2"/>
<proteinExistence type="predicted"/>
<sequence>MSPMPPVAMPPVAMPPVPMPRVLARVLRSRGGAAAVESAFVLPLVITLLLGVAEIGRIAWTGAALNYAVQEAARCASVRPGVCGTPQQITAYAAARVSQLKVPASAFTTAKLACGVQVQASLDYRFMAYKVFPTAPKLQARTCRP</sequence>
<accession>A0A328AB22</accession>
<comment type="caution">
    <text evidence="2">The sequence shown here is derived from an EMBL/GenBank/DDBJ whole genome shotgun (WGS) entry which is preliminary data.</text>
</comment>
<evidence type="ECO:0000259" key="1">
    <source>
        <dbReference type="Pfam" id="PF07811"/>
    </source>
</evidence>
<organism evidence="2 3">
    <name type="scientific">Phenylobacterium soli</name>
    <dbReference type="NCBI Taxonomy" id="2170551"/>
    <lineage>
        <taxon>Bacteria</taxon>
        <taxon>Pseudomonadati</taxon>
        <taxon>Pseudomonadota</taxon>
        <taxon>Alphaproteobacteria</taxon>
        <taxon>Caulobacterales</taxon>
        <taxon>Caulobacteraceae</taxon>
        <taxon>Phenylobacterium</taxon>
    </lineage>
</organism>
<gene>
    <name evidence="2" type="ORF">DJ017_18560</name>
</gene>
<feature type="domain" description="TadE-like" evidence="1">
    <location>
        <begin position="32"/>
        <end position="74"/>
    </location>
</feature>
<dbReference type="EMBL" id="QFYQ01000002">
    <property type="protein sequence ID" value="RAK51820.1"/>
    <property type="molecule type" value="Genomic_DNA"/>
</dbReference>
<dbReference type="InterPro" id="IPR012495">
    <property type="entry name" value="TadE-like_dom"/>
</dbReference>
<keyword evidence="3" id="KW-1185">Reference proteome</keyword>
<dbReference type="Pfam" id="PF07811">
    <property type="entry name" value="TadE"/>
    <property type="match status" value="1"/>
</dbReference>
<dbReference type="AlphaFoldDB" id="A0A328AB22"/>
<evidence type="ECO:0000313" key="3">
    <source>
        <dbReference type="Proteomes" id="UP000249254"/>
    </source>
</evidence>